<accession>A0A917D9G8</accession>
<dbReference type="AlphaFoldDB" id="A0A917D9G8"/>
<organism evidence="2 3">
    <name type="scientific">Aureimonas glaciei</name>
    <dbReference type="NCBI Taxonomy" id="1776957"/>
    <lineage>
        <taxon>Bacteria</taxon>
        <taxon>Pseudomonadati</taxon>
        <taxon>Pseudomonadota</taxon>
        <taxon>Alphaproteobacteria</taxon>
        <taxon>Hyphomicrobiales</taxon>
        <taxon>Aurantimonadaceae</taxon>
        <taxon>Aureimonas</taxon>
    </lineage>
</organism>
<keyword evidence="1" id="KW-0812">Transmembrane</keyword>
<dbReference type="Proteomes" id="UP000613160">
    <property type="component" value="Unassembled WGS sequence"/>
</dbReference>
<name>A0A917D9G8_9HYPH</name>
<evidence type="ECO:0000313" key="3">
    <source>
        <dbReference type="Proteomes" id="UP000613160"/>
    </source>
</evidence>
<reference evidence="2" key="2">
    <citation type="submission" date="2020-09" db="EMBL/GenBank/DDBJ databases">
        <authorList>
            <person name="Sun Q."/>
            <person name="Zhou Y."/>
        </authorList>
    </citation>
    <scope>NUCLEOTIDE SEQUENCE</scope>
    <source>
        <strain evidence="2">CGMCC 1.15493</strain>
    </source>
</reference>
<keyword evidence="1" id="KW-0472">Membrane</keyword>
<sequence>MSVAVVSWIGAALFVIWTVSALAIYAAIAWTDERAVSGFWLAGSALIALTTMLLRRFVVRVG</sequence>
<comment type="caution">
    <text evidence="2">The sequence shown here is derived from an EMBL/GenBank/DDBJ whole genome shotgun (WGS) entry which is preliminary data.</text>
</comment>
<proteinExistence type="predicted"/>
<feature type="transmembrane region" description="Helical" evidence="1">
    <location>
        <begin position="39"/>
        <end position="58"/>
    </location>
</feature>
<reference evidence="2" key="1">
    <citation type="journal article" date="2014" name="Int. J. Syst. Evol. Microbiol.">
        <title>Complete genome sequence of Corynebacterium casei LMG S-19264T (=DSM 44701T), isolated from a smear-ripened cheese.</title>
        <authorList>
            <consortium name="US DOE Joint Genome Institute (JGI-PGF)"/>
            <person name="Walter F."/>
            <person name="Albersmeier A."/>
            <person name="Kalinowski J."/>
            <person name="Ruckert C."/>
        </authorList>
    </citation>
    <scope>NUCLEOTIDE SEQUENCE</scope>
    <source>
        <strain evidence="2">CGMCC 1.15493</strain>
    </source>
</reference>
<gene>
    <name evidence="2" type="ORF">GCM10011335_15430</name>
</gene>
<evidence type="ECO:0000256" key="1">
    <source>
        <dbReference type="SAM" id="Phobius"/>
    </source>
</evidence>
<feature type="transmembrane region" description="Helical" evidence="1">
    <location>
        <begin position="6"/>
        <end position="27"/>
    </location>
</feature>
<evidence type="ECO:0000313" key="2">
    <source>
        <dbReference type="EMBL" id="GGD13546.1"/>
    </source>
</evidence>
<protein>
    <submittedName>
        <fullName evidence="2">Uncharacterized protein</fullName>
    </submittedName>
</protein>
<keyword evidence="3" id="KW-1185">Reference proteome</keyword>
<dbReference type="EMBL" id="BMJJ01000003">
    <property type="protein sequence ID" value="GGD13546.1"/>
    <property type="molecule type" value="Genomic_DNA"/>
</dbReference>
<keyword evidence="1" id="KW-1133">Transmembrane helix</keyword>